<keyword evidence="2" id="KW-0732">Signal</keyword>
<proteinExistence type="predicted"/>
<accession>A0A1G9G2B3</accession>
<reference evidence="4" key="1">
    <citation type="submission" date="2016-10" db="EMBL/GenBank/DDBJ databases">
        <authorList>
            <person name="Varghese N."/>
            <person name="Submissions S."/>
        </authorList>
    </citation>
    <scope>NUCLEOTIDE SEQUENCE [LARGE SCALE GENOMIC DNA]</scope>
    <source>
        <strain evidence="4">CGMCC 1.11012</strain>
    </source>
</reference>
<keyword evidence="1" id="KW-1133">Transmembrane helix</keyword>
<dbReference type="STRING" id="1174501.SAMN05216192_16238"/>
<gene>
    <name evidence="3" type="ORF">SAMN05216192_16238</name>
</gene>
<dbReference type="Proteomes" id="UP000199050">
    <property type="component" value="Unassembled WGS sequence"/>
</dbReference>
<dbReference type="OrthoDB" id="2464294at2"/>
<name>A0A1G9G2B3_9BACL</name>
<evidence type="ECO:0000256" key="1">
    <source>
        <dbReference type="SAM" id="Phobius"/>
    </source>
</evidence>
<dbReference type="EMBL" id="FNDX01000062">
    <property type="protein sequence ID" value="SDK94771.1"/>
    <property type="molecule type" value="Genomic_DNA"/>
</dbReference>
<evidence type="ECO:0000313" key="3">
    <source>
        <dbReference type="EMBL" id="SDK94771.1"/>
    </source>
</evidence>
<keyword evidence="1" id="KW-0812">Transmembrane</keyword>
<dbReference type="InterPro" id="IPR014231">
    <property type="entry name" value="Spore_YpjB"/>
</dbReference>
<protein>
    <submittedName>
        <fullName evidence="3">Sporulation protein YpjB</fullName>
    </submittedName>
</protein>
<organism evidence="3 4">
    <name type="scientific">Paenibacillus typhae</name>
    <dbReference type="NCBI Taxonomy" id="1174501"/>
    <lineage>
        <taxon>Bacteria</taxon>
        <taxon>Bacillati</taxon>
        <taxon>Bacillota</taxon>
        <taxon>Bacilli</taxon>
        <taxon>Bacillales</taxon>
        <taxon>Paenibacillaceae</taxon>
        <taxon>Paenibacillus</taxon>
    </lineage>
</organism>
<sequence>MPRKCYIVLTGVILCWLLAGMTGGSVSADGSGAAKDSGAGQTAAAGSEAPALTGRNGAEKLEQAAEALYSYVLEGDVVKARQKSAEISEIFVSSSFEGLTSIEGVNALSGVIMDLKATLAAAQIDPGKWEAAAARMRLAANSLSHPRQPMWQQYYKLIREDLNDMEQSAAAGKPEGWKAAVSRLQSRYDTIRPAVVISSRPEAVSAFDSWLSYAAGVTDSAQPPGRSRLLEIVSYGQDAVRVLFGKERDEPALSLPLAPAEYGAWGLLAGVFIITALAYAAFRKYRGEREDLKPV</sequence>
<dbReference type="RefSeq" id="WP_090719837.1">
    <property type="nucleotide sequence ID" value="NZ_CBCSKY010000065.1"/>
</dbReference>
<keyword evidence="4" id="KW-1185">Reference proteome</keyword>
<dbReference type="AlphaFoldDB" id="A0A1G9G2B3"/>
<feature type="signal peptide" evidence="2">
    <location>
        <begin position="1"/>
        <end position="27"/>
    </location>
</feature>
<keyword evidence="1" id="KW-0472">Membrane</keyword>
<evidence type="ECO:0000313" key="4">
    <source>
        <dbReference type="Proteomes" id="UP000199050"/>
    </source>
</evidence>
<evidence type="ECO:0000256" key="2">
    <source>
        <dbReference type="SAM" id="SignalP"/>
    </source>
</evidence>
<feature type="chain" id="PRO_5039531697" evidence="2">
    <location>
        <begin position="28"/>
        <end position="295"/>
    </location>
</feature>
<dbReference type="Pfam" id="PF09577">
    <property type="entry name" value="Spore_YpjB"/>
    <property type="match status" value="1"/>
</dbReference>
<feature type="transmembrane region" description="Helical" evidence="1">
    <location>
        <begin position="262"/>
        <end position="282"/>
    </location>
</feature>